<name>A0A480AW37_9BURK</name>
<evidence type="ECO:0000313" key="2">
    <source>
        <dbReference type="Proteomes" id="UP000301751"/>
    </source>
</evidence>
<organism evidence="1 2">
    <name type="scientific">Pseudaquabacterium pictum</name>
    <dbReference type="NCBI Taxonomy" id="2315236"/>
    <lineage>
        <taxon>Bacteria</taxon>
        <taxon>Pseudomonadati</taxon>
        <taxon>Pseudomonadota</taxon>
        <taxon>Betaproteobacteria</taxon>
        <taxon>Burkholderiales</taxon>
        <taxon>Sphaerotilaceae</taxon>
        <taxon>Pseudaquabacterium</taxon>
    </lineage>
</organism>
<reference evidence="2" key="1">
    <citation type="submission" date="2019-03" db="EMBL/GenBank/DDBJ databases">
        <title>Aquabacterium pictum sp.nov., the first bacteriochlorophyll a-containing freshwater bacterium in the genus Aquabacterium of the class Betaproteobacteria.</title>
        <authorList>
            <person name="Hirose S."/>
            <person name="Tank M."/>
            <person name="Hara E."/>
            <person name="Tamaki H."/>
            <person name="Takaichi S."/>
            <person name="Haruta S."/>
            <person name="Hanada S."/>
        </authorList>
    </citation>
    <scope>NUCLEOTIDE SEQUENCE [LARGE SCALE GENOMIC DNA]</scope>
    <source>
        <strain evidence="2">W35</strain>
    </source>
</reference>
<proteinExistence type="predicted"/>
<accession>A0A480AW37</accession>
<dbReference type="Proteomes" id="UP000301751">
    <property type="component" value="Unassembled WGS sequence"/>
</dbReference>
<keyword evidence="2" id="KW-1185">Reference proteome</keyword>
<dbReference type="EMBL" id="BJCL01000013">
    <property type="protein sequence ID" value="GCL65130.1"/>
    <property type="molecule type" value="Genomic_DNA"/>
</dbReference>
<gene>
    <name evidence="1" type="ORF">AQPW35_42110</name>
</gene>
<dbReference type="AlphaFoldDB" id="A0A480AW37"/>
<comment type="caution">
    <text evidence="1">The sequence shown here is derived from an EMBL/GenBank/DDBJ whole genome shotgun (WGS) entry which is preliminary data.</text>
</comment>
<sequence length="68" mass="7387">MAHTKLVASRAFWLTAYPAQRLEMLFDAHARGFAACGGMGSPTRVPLSLLAEMKHFFRQLACGMGSDG</sequence>
<protein>
    <submittedName>
        <fullName evidence="1">Uncharacterized protein</fullName>
    </submittedName>
</protein>
<evidence type="ECO:0000313" key="1">
    <source>
        <dbReference type="EMBL" id="GCL65130.1"/>
    </source>
</evidence>